<feature type="domain" description="N-acetyltransferase" evidence="1">
    <location>
        <begin position="16"/>
        <end position="176"/>
    </location>
</feature>
<dbReference type="PANTHER" id="PTHR13538:SF4">
    <property type="entry name" value="N-ALPHA-ACETYLTRANSFERASE 80"/>
    <property type="match status" value="1"/>
</dbReference>
<sequence>MQCTNTSDALIDRTCLRLLPLHRYLQYQEKAFEILNEEWPQSRAVRLRRFEKSCDTLPTSYVLVVVNTQQNSFDNNEVIGYCYVDRLYDGTQNSLSLIIESVVIQRKLRGQGYGQILMSLIESELVNDKSFGIADKALYLTTTDQCHFYKKCGFNEKQETLYKLNISHSCQYFPSK</sequence>
<dbReference type="Proteomes" id="UP000677228">
    <property type="component" value="Unassembled WGS sequence"/>
</dbReference>
<dbReference type="GO" id="GO:0005737">
    <property type="term" value="C:cytoplasm"/>
    <property type="evidence" value="ECO:0007669"/>
    <property type="project" value="TreeGrafter"/>
</dbReference>
<comment type="caution">
    <text evidence="2">The sequence shown here is derived from an EMBL/GenBank/DDBJ whole genome shotgun (WGS) entry which is preliminary data.</text>
</comment>
<evidence type="ECO:0000313" key="2">
    <source>
        <dbReference type="EMBL" id="CAF0965879.1"/>
    </source>
</evidence>
<dbReference type="InterPro" id="IPR000182">
    <property type="entry name" value="GNAT_dom"/>
</dbReference>
<dbReference type="EMBL" id="CAJNOK010005248">
    <property type="protein sequence ID" value="CAF0965879.1"/>
    <property type="molecule type" value="Genomic_DNA"/>
</dbReference>
<organism evidence="2 4">
    <name type="scientific">Didymodactylos carnosus</name>
    <dbReference type="NCBI Taxonomy" id="1234261"/>
    <lineage>
        <taxon>Eukaryota</taxon>
        <taxon>Metazoa</taxon>
        <taxon>Spiralia</taxon>
        <taxon>Gnathifera</taxon>
        <taxon>Rotifera</taxon>
        <taxon>Eurotatoria</taxon>
        <taxon>Bdelloidea</taxon>
        <taxon>Philodinida</taxon>
        <taxon>Philodinidae</taxon>
        <taxon>Didymodactylos</taxon>
    </lineage>
</organism>
<dbReference type="InterPro" id="IPR016181">
    <property type="entry name" value="Acyl_CoA_acyltransferase"/>
</dbReference>
<dbReference type="Proteomes" id="UP000682733">
    <property type="component" value="Unassembled WGS sequence"/>
</dbReference>
<evidence type="ECO:0000259" key="1">
    <source>
        <dbReference type="PROSITE" id="PS51186"/>
    </source>
</evidence>
<dbReference type="AlphaFoldDB" id="A0A8S2DSW6"/>
<dbReference type="PROSITE" id="PS51186">
    <property type="entry name" value="GNAT"/>
    <property type="match status" value="1"/>
</dbReference>
<evidence type="ECO:0000313" key="3">
    <source>
        <dbReference type="EMBL" id="CAF3737763.1"/>
    </source>
</evidence>
<dbReference type="GO" id="GO:1905502">
    <property type="term" value="F:acetyl-CoA binding"/>
    <property type="evidence" value="ECO:0007669"/>
    <property type="project" value="TreeGrafter"/>
</dbReference>
<dbReference type="Gene3D" id="3.40.630.30">
    <property type="match status" value="1"/>
</dbReference>
<dbReference type="Pfam" id="PF13508">
    <property type="entry name" value="Acetyltransf_7"/>
    <property type="match status" value="1"/>
</dbReference>
<dbReference type="EMBL" id="CAJOBA010005252">
    <property type="protein sequence ID" value="CAF3737763.1"/>
    <property type="molecule type" value="Genomic_DNA"/>
</dbReference>
<dbReference type="SUPFAM" id="SSF55729">
    <property type="entry name" value="Acyl-CoA N-acyltransferases (Nat)"/>
    <property type="match status" value="1"/>
</dbReference>
<evidence type="ECO:0000313" key="4">
    <source>
        <dbReference type="Proteomes" id="UP000677228"/>
    </source>
</evidence>
<dbReference type="GO" id="GO:0008080">
    <property type="term" value="F:N-acetyltransferase activity"/>
    <property type="evidence" value="ECO:0007669"/>
    <property type="project" value="InterPro"/>
</dbReference>
<gene>
    <name evidence="2" type="ORF">OVA965_LOCUS12847</name>
    <name evidence="3" type="ORF">TMI583_LOCUS12850</name>
</gene>
<dbReference type="CDD" id="cd04301">
    <property type="entry name" value="NAT_SF"/>
    <property type="match status" value="1"/>
</dbReference>
<protein>
    <recommendedName>
        <fullName evidence="1">N-acetyltransferase domain-containing protein</fullName>
    </recommendedName>
</protein>
<dbReference type="PANTHER" id="PTHR13538">
    <property type="entry name" value="N-ACETYLTRANSFERASE 6"/>
    <property type="match status" value="1"/>
</dbReference>
<proteinExistence type="predicted"/>
<name>A0A8S2DSW6_9BILA</name>
<accession>A0A8S2DSW6</accession>
<reference evidence="2" key="1">
    <citation type="submission" date="2021-02" db="EMBL/GenBank/DDBJ databases">
        <authorList>
            <person name="Nowell W R."/>
        </authorList>
    </citation>
    <scope>NUCLEOTIDE SEQUENCE</scope>
</reference>
<dbReference type="InterPro" id="IPR039840">
    <property type="entry name" value="NAA80"/>
</dbReference>